<reference evidence="4 5" key="1">
    <citation type="submission" date="2018-11" db="EMBL/GenBank/DDBJ databases">
        <title>Draft genome sequence of Cellulomonas takizawaensis strain TKZ-21.</title>
        <authorList>
            <person name="Yamamura H."/>
            <person name="Hayashi T."/>
            <person name="Hamada M."/>
            <person name="Serisawa Y."/>
            <person name="Matsuyama K."/>
            <person name="Nakagawa Y."/>
            <person name="Otoguro M."/>
            <person name="Yanagida F."/>
            <person name="Hayakawa M."/>
        </authorList>
    </citation>
    <scope>NUCLEOTIDE SEQUENCE [LARGE SCALE GENOMIC DNA]</scope>
    <source>
        <strain evidence="4 5">TKZ-21</strain>
    </source>
</reference>
<dbReference type="InterPro" id="IPR001647">
    <property type="entry name" value="HTH_TetR"/>
</dbReference>
<name>A0A401V0A8_9CELL</name>
<proteinExistence type="predicted"/>
<dbReference type="InterPro" id="IPR050109">
    <property type="entry name" value="HTH-type_TetR-like_transc_reg"/>
</dbReference>
<evidence type="ECO:0000256" key="2">
    <source>
        <dbReference type="PROSITE-ProRule" id="PRU00335"/>
    </source>
</evidence>
<dbReference type="SUPFAM" id="SSF46689">
    <property type="entry name" value="Homeodomain-like"/>
    <property type="match status" value="1"/>
</dbReference>
<dbReference type="PRINTS" id="PR00455">
    <property type="entry name" value="HTHTETR"/>
</dbReference>
<keyword evidence="1 2" id="KW-0238">DNA-binding</keyword>
<dbReference type="AlphaFoldDB" id="A0A401V0A8"/>
<organism evidence="4 5">
    <name type="scientific">Cellulomonas algicola</name>
    <dbReference type="NCBI Taxonomy" id="2071633"/>
    <lineage>
        <taxon>Bacteria</taxon>
        <taxon>Bacillati</taxon>
        <taxon>Actinomycetota</taxon>
        <taxon>Actinomycetes</taxon>
        <taxon>Micrococcales</taxon>
        <taxon>Cellulomonadaceae</taxon>
        <taxon>Cellulomonas</taxon>
    </lineage>
</organism>
<comment type="caution">
    <text evidence="4">The sequence shown here is derived from an EMBL/GenBank/DDBJ whole genome shotgun (WGS) entry which is preliminary data.</text>
</comment>
<dbReference type="GO" id="GO:0000976">
    <property type="term" value="F:transcription cis-regulatory region binding"/>
    <property type="evidence" value="ECO:0007669"/>
    <property type="project" value="TreeGrafter"/>
</dbReference>
<feature type="domain" description="HTH tetR-type" evidence="3">
    <location>
        <begin position="11"/>
        <end position="71"/>
    </location>
</feature>
<accession>A0A401V0A8</accession>
<evidence type="ECO:0000313" key="4">
    <source>
        <dbReference type="EMBL" id="GCD20366.1"/>
    </source>
</evidence>
<dbReference type="InterPro" id="IPR009057">
    <property type="entry name" value="Homeodomain-like_sf"/>
</dbReference>
<dbReference type="Pfam" id="PF00440">
    <property type="entry name" value="TetR_N"/>
    <property type="match status" value="1"/>
</dbReference>
<keyword evidence="5" id="KW-1185">Reference proteome</keyword>
<dbReference type="PANTHER" id="PTHR30055">
    <property type="entry name" value="HTH-TYPE TRANSCRIPTIONAL REGULATOR RUTR"/>
    <property type="match status" value="1"/>
</dbReference>
<dbReference type="Gene3D" id="1.10.357.10">
    <property type="entry name" value="Tetracycline Repressor, domain 2"/>
    <property type="match status" value="1"/>
</dbReference>
<dbReference type="PANTHER" id="PTHR30055:SF226">
    <property type="entry name" value="HTH-TYPE TRANSCRIPTIONAL REGULATOR PKSA"/>
    <property type="match status" value="1"/>
</dbReference>
<protein>
    <recommendedName>
        <fullName evidence="3">HTH tetR-type domain-containing protein</fullName>
    </recommendedName>
</protein>
<feature type="DNA-binding region" description="H-T-H motif" evidence="2">
    <location>
        <begin position="34"/>
        <end position="53"/>
    </location>
</feature>
<dbReference type="GO" id="GO:0003700">
    <property type="term" value="F:DNA-binding transcription factor activity"/>
    <property type="evidence" value="ECO:0007669"/>
    <property type="project" value="TreeGrafter"/>
</dbReference>
<dbReference type="RefSeq" id="WP_235843436.1">
    <property type="nucleotide sequence ID" value="NZ_BHYL01000141.1"/>
</dbReference>
<dbReference type="PROSITE" id="PS50977">
    <property type="entry name" value="HTH_TETR_2"/>
    <property type="match status" value="1"/>
</dbReference>
<evidence type="ECO:0000259" key="3">
    <source>
        <dbReference type="PROSITE" id="PS50977"/>
    </source>
</evidence>
<dbReference type="Proteomes" id="UP000288246">
    <property type="component" value="Unassembled WGS sequence"/>
</dbReference>
<dbReference type="EMBL" id="BHYL01000141">
    <property type="protein sequence ID" value="GCD20366.1"/>
    <property type="molecule type" value="Genomic_DNA"/>
</dbReference>
<gene>
    <name evidence="4" type="ORF">CTKZ_19280</name>
</gene>
<evidence type="ECO:0000256" key="1">
    <source>
        <dbReference type="ARBA" id="ARBA00023125"/>
    </source>
</evidence>
<sequence>MTIGRRAALREKHHRAIVDAAAALMRETGGTSFSVDELAHRADVSRRTVFNHFESLDEIVITVCGDILGTVVDSFESHTAPDADATMFDELAHALRATDLVTPIAYLTRVLGKDSDDALTPRHAALIGRAFTEVSARMSAEMMRRHPDADELDVRLLVGSLMSGALVLHGYWHQATGGGDDDRSRRVWADLVERLLAAARTGYGATGTPPPALH</sequence>
<evidence type="ECO:0000313" key="5">
    <source>
        <dbReference type="Proteomes" id="UP000288246"/>
    </source>
</evidence>